<dbReference type="SUPFAM" id="SSF56219">
    <property type="entry name" value="DNase I-like"/>
    <property type="match status" value="1"/>
</dbReference>
<evidence type="ECO:0000313" key="4">
    <source>
        <dbReference type="WBParaSite" id="SSLN_0002068001-mRNA-1"/>
    </source>
</evidence>
<evidence type="ECO:0000313" key="3">
    <source>
        <dbReference type="Proteomes" id="UP000275846"/>
    </source>
</evidence>
<sequence length="109" mass="12123">MYRPPNIPSAAYESLLHLVKEVASHHEVNIAGDFNAPTMDWVNVKVDGVPTVFGSKLMDLTLDQPLAQKVNITKGFRENQRANCLDLIFTKDFSNIDEVYSIASLGKSD</sequence>
<feature type="domain" description="Endonuclease/exonuclease/phosphatase" evidence="1">
    <location>
        <begin position="1"/>
        <end position="97"/>
    </location>
</feature>
<proteinExistence type="predicted"/>
<dbReference type="EMBL" id="UYSU01050697">
    <property type="protein sequence ID" value="VDM06325.1"/>
    <property type="molecule type" value="Genomic_DNA"/>
</dbReference>
<dbReference type="InterPro" id="IPR005135">
    <property type="entry name" value="Endo/exonuclease/phosphatase"/>
</dbReference>
<dbReference type="Proteomes" id="UP000275846">
    <property type="component" value="Unassembled WGS sequence"/>
</dbReference>
<name>A0A183TTZ1_SCHSO</name>
<dbReference type="AlphaFoldDB" id="A0A183TTZ1"/>
<dbReference type="Pfam" id="PF14529">
    <property type="entry name" value="Exo_endo_phos_2"/>
    <property type="match status" value="1"/>
</dbReference>
<organism evidence="4">
    <name type="scientific">Schistocephalus solidus</name>
    <name type="common">Tapeworm</name>
    <dbReference type="NCBI Taxonomy" id="70667"/>
    <lineage>
        <taxon>Eukaryota</taxon>
        <taxon>Metazoa</taxon>
        <taxon>Spiralia</taxon>
        <taxon>Lophotrochozoa</taxon>
        <taxon>Platyhelminthes</taxon>
        <taxon>Cestoda</taxon>
        <taxon>Eucestoda</taxon>
        <taxon>Diphyllobothriidea</taxon>
        <taxon>Diphyllobothriidae</taxon>
        <taxon>Schistocephalus</taxon>
    </lineage>
</organism>
<protein>
    <submittedName>
        <fullName evidence="4">Endo/exonuclease/phosphatase domain-containing protein</fullName>
    </submittedName>
</protein>
<dbReference type="Gene3D" id="3.60.10.10">
    <property type="entry name" value="Endonuclease/exonuclease/phosphatase"/>
    <property type="match status" value="1"/>
</dbReference>
<keyword evidence="3" id="KW-1185">Reference proteome</keyword>
<gene>
    <name evidence="2" type="ORF">SSLN_LOCUS19939</name>
</gene>
<evidence type="ECO:0000313" key="2">
    <source>
        <dbReference type="EMBL" id="VDM06325.1"/>
    </source>
</evidence>
<dbReference type="OrthoDB" id="6285797at2759"/>
<dbReference type="WBParaSite" id="SSLN_0002068001-mRNA-1">
    <property type="protein sequence ID" value="SSLN_0002068001-mRNA-1"/>
    <property type="gene ID" value="SSLN_0002068001"/>
</dbReference>
<accession>A0A183TTZ1</accession>
<evidence type="ECO:0000259" key="1">
    <source>
        <dbReference type="Pfam" id="PF14529"/>
    </source>
</evidence>
<dbReference type="GO" id="GO:0003824">
    <property type="term" value="F:catalytic activity"/>
    <property type="evidence" value="ECO:0007669"/>
    <property type="project" value="InterPro"/>
</dbReference>
<reference evidence="2 3" key="2">
    <citation type="submission" date="2018-11" db="EMBL/GenBank/DDBJ databases">
        <authorList>
            <consortium name="Pathogen Informatics"/>
        </authorList>
    </citation>
    <scope>NUCLEOTIDE SEQUENCE [LARGE SCALE GENOMIC DNA]</scope>
    <source>
        <strain evidence="2 3">NST_G2</strain>
    </source>
</reference>
<dbReference type="InterPro" id="IPR036691">
    <property type="entry name" value="Endo/exonu/phosph_ase_sf"/>
</dbReference>
<reference evidence="4" key="1">
    <citation type="submission" date="2016-06" db="UniProtKB">
        <authorList>
            <consortium name="WormBaseParasite"/>
        </authorList>
    </citation>
    <scope>IDENTIFICATION</scope>
</reference>